<dbReference type="GO" id="GO:0005634">
    <property type="term" value="C:nucleus"/>
    <property type="evidence" value="ECO:0007669"/>
    <property type="project" value="UniProtKB-SubCell"/>
</dbReference>
<dbReference type="AlphaFoldDB" id="A0AAD2JW04"/>
<evidence type="ECO:0000256" key="4">
    <source>
        <dbReference type="ARBA" id="ARBA00012759"/>
    </source>
</evidence>
<dbReference type="EC" id="3.4.19.12" evidence="4"/>
<keyword evidence="5" id="KW-0645">Protease</keyword>
<dbReference type="EMBL" id="CAVNYO010000080">
    <property type="protein sequence ID" value="CAK5265044.1"/>
    <property type="molecule type" value="Genomic_DNA"/>
</dbReference>
<name>A0AAD2JW04_9AGAR</name>
<sequence length="1132" mass="128641">RRFTCLVHCYNAPLHASSGAEAPRAMVKRKRDGSDTPAAPRRTPTDAHKSSFWGWVGTEVHDTSAITPEHLLATCGLSSVRNRHPFCRNSFVKRGRNRAQSERTPSAKAAPPESGKADDVIVLVSDEDDEVYPCTKKKCKSNPNCLNYLGQRLWEDEDDAEELFMKVAALGEDPSDNQRKKAVPVGLKVYFLSRHVMRREPTNARNRILAPHAMRMPLYKFGSETARFAEVSTPTSPIFQLQVTFAALQASTQSCFNPTSLVESLQLVTTEQQDAQEFSKLFMSHLDAEFKKQSDPALQSLLTDQFQGTQAYSTVCSNCQTISARESDFLELEINFKNNAKLEDSIADLLREESLTDDNKYHCSKCDSLQDAIRRVELRQLPPVLHFSLLRFQYDVSSEERRKSKNTIQFPTNLDMSRFIHGGFKPQQAMYELRGVLLHKGKSAYHGHYEAQVFDEHTKSWFQFNDEDVTKIANLGKATKTVVIDLEAEEGDKKPAATSRVRKRRRIDDSDEESEAERSVSRMVHQMRSLISASRISSKDAYMLIYARKELCTSQEQPSPPEAALDVVEQMNRTHEAKCAAFSQKETELRSRFRETRRQVRDIYRMWTVDGAADKPWVLVSQQALESWLEKAAIKAAVGSEPETISIADVLCTHQLLDHKKAENMKRISLTAFERILDETKCAIERVDDICRTCVEETFRDHLYTATHRANILAFDQTCKFVPGSRGFWTSKAWIKDWRTLHPKMHTEAGDPAPDSSEYASHVRCEHGGLCKDSTNRQLISSSAFELLQKLYPSLQAMSSEMEICAVCEGLENMAVEDQVQIRRLADAEKELLKRVYDDDVIDVQYSRCAYIPEGFLRSWRQWINRPTKCLRPDRIDNSAFFCEHDMLAIDPNCRTDIDGSLVLIMRSEWTDFHERYLGGPLIGVDTTDGRDWESLIPICADCRERRLTDWTSTEITVRRGKDPDVEHNQSTGTRQSRRLRAKDRGVRQKLTVTKSTTVKEIKVQLQHELKIPTICQRLFLGKRELDDNTATLESLRVSAHAVLELEQETEVHEISDSDEAPKRKRRREEGGGFGGTILGRSSPLRASSPARAPSPSQAEPETGKICATCTYSNRVDLSQCEMCENTVFNAS</sequence>
<keyword evidence="6" id="KW-0833">Ubl conjugation pathway</keyword>
<proteinExistence type="inferred from homology"/>
<dbReference type="PROSITE" id="PS00973">
    <property type="entry name" value="USP_2"/>
    <property type="match status" value="1"/>
</dbReference>
<dbReference type="PANTHER" id="PTHR24006:SF722">
    <property type="entry name" value="UBIQUITIN CARBOXYL-TERMINAL HYDROLASE 48"/>
    <property type="match status" value="1"/>
</dbReference>
<evidence type="ECO:0000313" key="15">
    <source>
        <dbReference type="Proteomes" id="UP001295794"/>
    </source>
</evidence>
<dbReference type="Pfam" id="PF00443">
    <property type="entry name" value="UCH"/>
    <property type="match status" value="1"/>
</dbReference>
<dbReference type="Proteomes" id="UP001295794">
    <property type="component" value="Unassembled WGS sequence"/>
</dbReference>
<dbReference type="Gene3D" id="3.90.70.10">
    <property type="entry name" value="Cysteine proteinases"/>
    <property type="match status" value="1"/>
</dbReference>
<dbReference type="SUPFAM" id="SSF54236">
    <property type="entry name" value="Ubiquitin-like"/>
    <property type="match status" value="1"/>
</dbReference>
<evidence type="ECO:0000256" key="2">
    <source>
        <dbReference type="ARBA" id="ARBA00004123"/>
    </source>
</evidence>
<dbReference type="PANTHER" id="PTHR24006">
    <property type="entry name" value="UBIQUITIN CARBOXYL-TERMINAL HYDROLASE"/>
    <property type="match status" value="1"/>
</dbReference>
<dbReference type="InterPro" id="IPR006615">
    <property type="entry name" value="Pept_C19_DUSP"/>
</dbReference>
<keyword evidence="8" id="KW-0788">Thiol protease</keyword>
<dbReference type="GO" id="GO:0016579">
    <property type="term" value="P:protein deubiquitination"/>
    <property type="evidence" value="ECO:0007669"/>
    <property type="project" value="InterPro"/>
</dbReference>
<comment type="subcellular location">
    <subcellularLocation>
        <location evidence="2">Nucleus</location>
    </subcellularLocation>
</comment>
<evidence type="ECO:0000256" key="8">
    <source>
        <dbReference type="ARBA" id="ARBA00022807"/>
    </source>
</evidence>
<keyword evidence="9" id="KW-0539">Nucleus</keyword>
<dbReference type="SMART" id="SM00213">
    <property type="entry name" value="UBQ"/>
    <property type="match status" value="1"/>
</dbReference>
<feature type="region of interest" description="Disordered" evidence="10">
    <location>
        <begin position="92"/>
        <end position="116"/>
    </location>
</feature>
<evidence type="ECO:0000256" key="9">
    <source>
        <dbReference type="ARBA" id="ARBA00023242"/>
    </source>
</evidence>
<organism evidence="14 15">
    <name type="scientific">Mycena citricolor</name>
    <dbReference type="NCBI Taxonomy" id="2018698"/>
    <lineage>
        <taxon>Eukaryota</taxon>
        <taxon>Fungi</taxon>
        <taxon>Dikarya</taxon>
        <taxon>Basidiomycota</taxon>
        <taxon>Agaricomycotina</taxon>
        <taxon>Agaricomycetes</taxon>
        <taxon>Agaricomycetidae</taxon>
        <taxon>Agaricales</taxon>
        <taxon>Marasmiineae</taxon>
        <taxon>Mycenaceae</taxon>
        <taxon>Mycena</taxon>
    </lineage>
</organism>
<evidence type="ECO:0000256" key="6">
    <source>
        <dbReference type="ARBA" id="ARBA00022786"/>
    </source>
</evidence>
<feature type="compositionally biased region" description="Basic and acidic residues" evidence="10">
    <location>
        <begin position="1050"/>
        <end position="1062"/>
    </location>
</feature>
<dbReference type="PROSITE" id="PS51283">
    <property type="entry name" value="DUSP"/>
    <property type="match status" value="1"/>
</dbReference>
<evidence type="ECO:0000256" key="7">
    <source>
        <dbReference type="ARBA" id="ARBA00022801"/>
    </source>
</evidence>
<protein>
    <recommendedName>
        <fullName evidence="4">ubiquitinyl hydrolase 1</fullName>
        <ecNumber evidence="4">3.4.19.12</ecNumber>
    </recommendedName>
</protein>
<evidence type="ECO:0000259" key="11">
    <source>
        <dbReference type="PROSITE" id="PS50053"/>
    </source>
</evidence>
<feature type="domain" description="USP" evidence="12">
    <location>
        <begin position="216"/>
        <end position="549"/>
    </location>
</feature>
<dbReference type="Gene3D" id="3.10.20.90">
    <property type="entry name" value="Phosphatidylinositol 3-kinase Catalytic Subunit, Chain A, domain 1"/>
    <property type="match status" value="1"/>
</dbReference>
<evidence type="ECO:0000259" key="13">
    <source>
        <dbReference type="PROSITE" id="PS51283"/>
    </source>
</evidence>
<feature type="region of interest" description="Disordered" evidence="10">
    <location>
        <begin position="961"/>
        <end position="983"/>
    </location>
</feature>
<evidence type="ECO:0000259" key="12">
    <source>
        <dbReference type="PROSITE" id="PS50235"/>
    </source>
</evidence>
<reference evidence="14" key="1">
    <citation type="submission" date="2023-11" db="EMBL/GenBank/DDBJ databases">
        <authorList>
            <person name="De Vega J J."/>
            <person name="De Vega J J."/>
        </authorList>
    </citation>
    <scope>NUCLEOTIDE SEQUENCE</scope>
</reference>
<feature type="region of interest" description="Disordered" evidence="10">
    <location>
        <begin position="1049"/>
        <end position="1104"/>
    </location>
</feature>
<dbReference type="Pfam" id="PF00240">
    <property type="entry name" value="ubiquitin"/>
    <property type="match status" value="1"/>
</dbReference>
<dbReference type="InterPro" id="IPR001394">
    <property type="entry name" value="Peptidase_C19_UCH"/>
</dbReference>
<dbReference type="SUPFAM" id="SSF143791">
    <property type="entry name" value="DUSP-like"/>
    <property type="match status" value="1"/>
</dbReference>
<dbReference type="InterPro" id="IPR035927">
    <property type="entry name" value="DUSP-like_sf"/>
</dbReference>
<feature type="domain" description="Ubiquitin-like" evidence="11">
    <location>
        <begin position="991"/>
        <end position="1046"/>
    </location>
</feature>
<feature type="region of interest" description="Disordered" evidence="10">
    <location>
        <begin position="491"/>
        <end position="521"/>
    </location>
</feature>
<dbReference type="GO" id="GO:0004843">
    <property type="term" value="F:cysteine-type deubiquitinase activity"/>
    <property type="evidence" value="ECO:0007669"/>
    <property type="project" value="UniProtKB-EC"/>
</dbReference>
<dbReference type="GO" id="GO:0006508">
    <property type="term" value="P:proteolysis"/>
    <property type="evidence" value="ECO:0007669"/>
    <property type="project" value="UniProtKB-KW"/>
</dbReference>
<evidence type="ECO:0000256" key="5">
    <source>
        <dbReference type="ARBA" id="ARBA00022670"/>
    </source>
</evidence>
<comment type="similarity">
    <text evidence="3">Belongs to the peptidase C19 family.</text>
</comment>
<dbReference type="PROSITE" id="PS50053">
    <property type="entry name" value="UBIQUITIN_2"/>
    <property type="match status" value="1"/>
</dbReference>
<feature type="compositionally biased region" description="Low complexity" evidence="10">
    <location>
        <begin position="1081"/>
        <end position="1097"/>
    </location>
</feature>
<comment type="catalytic activity">
    <reaction evidence="1">
        <text>Thiol-dependent hydrolysis of ester, thioester, amide, peptide and isopeptide bonds formed by the C-terminal Gly of ubiquitin (a 76-residue protein attached to proteins as an intracellular targeting signal).</text>
        <dbReference type="EC" id="3.4.19.12"/>
    </reaction>
</comment>
<evidence type="ECO:0000256" key="3">
    <source>
        <dbReference type="ARBA" id="ARBA00009085"/>
    </source>
</evidence>
<evidence type="ECO:0000313" key="14">
    <source>
        <dbReference type="EMBL" id="CAK5265044.1"/>
    </source>
</evidence>
<accession>A0AAD2JW04</accession>
<dbReference type="GO" id="GO:0005829">
    <property type="term" value="C:cytosol"/>
    <property type="evidence" value="ECO:0007669"/>
    <property type="project" value="TreeGrafter"/>
</dbReference>
<comment type="caution">
    <text evidence="14">The sequence shown here is derived from an EMBL/GenBank/DDBJ whole genome shotgun (WGS) entry which is preliminary data.</text>
</comment>
<dbReference type="InterPro" id="IPR000626">
    <property type="entry name" value="Ubiquitin-like_dom"/>
</dbReference>
<gene>
    <name evidence="14" type="ORF">MYCIT1_LOCUS5728</name>
</gene>
<feature type="domain" description="DUSP" evidence="13">
    <location>
        <begin position="824"/>
        <end position="929"/>
    </location>
</feature>
<dbReference type="InterPro" id="IPR028889">
    <property type="entry name" value="USP"/>
</dbReference>
<feature type="region of interest" description="Disordered" evidence="10">
    <location>
        <begin position="19"/>
        <end position="49"/>
    </location>
</feature>
<evidence type="ECO:0000256" key="10">
    <source>
        <dbReference type="SAM" id="MobiDB-lite"/>
    </source>
</evidence>
<dbReference type="InterPro" id="IPR038765">
    <property type="entry name" value="Papain-like_cys_pep_sf"/>
</dbReference>
<dbReference type="InterPro" id="IPR018200">
    <property type="entry name" value="USP_CS"/>
</dbReference>
<dbReference type="SUPFAM" id="SSF54001">
    <property type="entry name" value="Cysteine proteinases"/>
    <property type="match status" value="1"/>
</dbReference>
<evidence type="ECO:0000256" key="1">
    <source>
        <dbReference type="ARBA" id="ARBA00000707"/>
    </source>
</evidence>
<dbReference type="PROSITE" id="PS50235">
    <property type="entry name" value="USP_3"/>
    <property type="match status" value="1"/>
</dbReference>
<keyword evidence="7" id="KW-0378">Hydrolase</keyword>
<feature type="non-terminal residue" evidence="14">
    <location>
        <position position="1"/>
    </location>
</feature>
<keyword evidence="15" id="KW-1185">Reference proteome</keyword>
<dbReference type="InterPro" id="IPR050164">
    <property type="entry name" value="Peptidase_C19"/>
</dbReference>
<dbReference type="InterPro" id="IPR029071">
    <property type="entry name" value="Ubiquitin-like_domsf"/>
</dbReference>